<accession>A0A1S8NHF4</accession>
<dbReference type="RefSeq" id="WP_077863609.1">
    <property type="nucleotide sequence ID" value="NZ_LZYZ01000001.1"/>
</dbReference>
<gene>
    <name evidence="1" type="ORF">CLOSAC_00940</name>
</gene>
<dbReference type="InterPro" id="IPR025427">
    <property type="entry name" value="DUF4160"/>
</dbReference>
<dbReference type="AlphaFoldDB" id="A0A1S8NHF4"/>
<comment type="caution">
    <text evidence="1">The sequence shown here is derived from an EMBL/GenBank/DDBJ whole genome shotgun (WGS) entry which is preliminary data.</text>
</comment>
<protein>
    <recommendedName>
        <fullName evidence="3">DUF4160 domain-containing protein</fullName>
    </recommendedName>
</protein>
<evidence type="ECO:0000313" key="2">
    <source>
        <dbReference type="Proteomes" id="UP000191154"/>
    </source>
</evidence>
<dbReference type="EMBL" id="LZYZ01000001">
    <property type="protein sequence ID" value="OOM15823.1"/>
    <property type="molecule type" value="Genomic_DNA"/>
</dbReference>
<dbReference type="Proteomes" id="UP000191154">
    <property type="component" value="Unassembled WGS sequence"/>
</dbReference>
<proteinExistence type="predicted"/>
<sequence>MPTISMFYGIIIRMYCAPKEHAPSHFHAYYGDYKAVIDINNCELIEGELPKKQLRLVLAWTELHKEELDANWRLAMDSELPFKIEPLK</sequence>
<evidence type="ECO:0008006" key="3">
    <source>
        <dbReference type="Google" id="ProtNLM"/>
    </source>
</evidence>
<reference evidence="1 2" key="1">
    <citation type="submission" date="2016-05" db="EMBL/GenBank/DDBJ databases">
        <title>Microbial solvent formation.</title>
        <authorList>
            <person name="Poehlein A."/>
            <person name="Montoya Solano J.D."/>
            <person name="Flitsch S."/>
            <person name="Krabben P."/>
            <person name="Duerre P."/>
            <person name="Daniel R."/>
        </authorList>
    </citation>
    <scope>NUCLEOTIDE SEQUENCE [LARGE SCALE GENOMIC DNA]</scope>
    <source>
        <strain evidence="1 2">L1-8</strain>
    </source>
</reference>
<dbReference type="Pfam" id="PF13711">
    <property type="entry name" value="DUF4160"/>
    <property type="match status" value="1"/>
</dbReference>
<evidence type="ECO:0000313" key="1">
    <source>
        <dbReference type="EMBL" id="OOM15823.1"/>
    </source>
</evidence>
<organism evidence="1 2">
    <name type="scientific">Clostridium saccharobutylicum</name>
    <dbReference type="NCBI Taxonomy" id="169679"/>
    <lineage>
        <taxon>Bacteria</taxon>
        <taxon>Bacillati</taxon>
        <taxon>Bacillota</taxon>
        <taxon>Clostridia</taxon>
        <taxon>Eubacteriales</taxon>
        <taxon>Clostridiaceae</taxon>
        <taxon>Clostridium</taxon>
    </lineage>
</organism>
<name>A0A1S8NHF4_CLOSA</name>